<keyword evidence="1" id="KW-0472">Membrane</keyword>
<reference evidence="2 3" key="1">
    <citation type="journal article" date="2013" name="Int. J. Syst. Evol. Microbiol.">
        <title>Tumebacillus flagellatus sp. nov., an alpha-amylase/pullulanase-producing bacterium isolated from cassava wastewater.</title>
        <authorList>
            <person name="Wang Q."/>
            <person name="Xie N."/>
            <person name="Qin Y."/>
            <person name="Shen N."/>
            <person name="Zhu J."/>
            <person name="Mi H."/>
            <person name="Huang R."/>
        </authorList>
    </citation>
    <scope>NUCLEOTIDE SEQUENCE [LARGE SCALE GENOMIC DNA]</scope>
    <source>
        <strain evidence="2 3">GST4</strain>
    </source>
</reference>
<keyword evidence="3" id="KW-1185">Reference proteome</keyword>
<sequence>MSNNAKAPEKALAWSLLLFPAIGSIFWTLNWIGLDKQKHIWWTWVSALAVVIGFVFSGEWFGTFFVGFILCIGWSLLHYIVQRAMVSQKVRSVTAGIISVLLVILLLGTASMIARPNDGTWTRLGASVMVGTSYDKNSPFMLPVSGDDLKADKSLYVRVFSPAMFHSDYLDLVIQRQEGGTWKNVSTWRKPISPTSQVYVTPYSLFMTGTYKISCQVGEKTIADTIVRVQ</sequence>
<keyword evidence="1" id="KW-1133">Transmembrane helix</keyword>
<evidence type="ECO:0000313" key="3">
    <source>
        <dbReference type="Proteomes" id="UP000027931"/>
    </source>
</evidence>
<dbReference type="EMBL" id="JMIR01000004">
    <property type="protein sequence ID" value="KEO84410.1"/>
    <property type="molecule type" value="Genomic_DNA"/>
</dbReference>
<feature type="transmembrane region" description="Helical" evidence="1">
    <location>
        <begin position="39"/>
        <end position="56"/>
    </location>
</feature>
<evidence type="ECO:0000313" key="2">
    <source>
        <dbReference type="EMBL" id="KEO84410.1"/>
    </source>
</evidence>
<organism evidence="2 3">
    <name type="scientific">Tumebacillus flagellatus</name>
    <dbReference type="NCBI Taxonomy" id="1157490"/>
    <lineage>
        <taxon>Bacteria</taxon>
        <taxon>Bacillati</taxon>
        <taxon>Bacillota</taxon>
        <taxon>Bacilli</taxon>
        <taxon>Bacillales</taxon>
        <taxon>Alicyclobacillaceae</taxon>
        <taxon>Tumebacillus</taxon>
    </lineage>
</organism>
<dbReference type="RefSeq" id="WP_038084988.1">
    <property type="nucleotide sequence ID" value="NZ_JMIR01000004.1"/>
</dbReference>
<comment type="caution">
    <text evidence="2">The sequence shown here is derived from an EMBL/GenBank/DDBJ whole genome shotgun (WGS) entry which is preliminary data.</text>
</comment>
<dbReference type="Proteomes" id="UP000027931">
    <property type="component" value="Unassembled WGS sequence"/>
</dbReference>
<proteinExistence type="predicted"/>
<dbReference type="STRING" id="1157490.EL26_04730"/>
<keyword evidence="1" id="KW-0812">Transmembrane</keyword>
<dbReference type="AlphaFoldDB" id="A0A074LUV9"/>
<feature type="transmembrane region" description="Helical" evidence="1">
    <location>
        <begin position="93"/>
        <end position="114"/>
    </location>
</feature>
<dbReference type="OrthoDB" id="9877866at2"/>
<name>A0A074LUV9_9BACL</name>
<evidence type="ECO:0000256" key="1">
    <source>
        <dbReference type="SAM" id="Phobius"/>
    </source>
</evidence>
<feature type="transmembrane region" description="Helical" evidence="1">
    <location>
        <begin position="12"/>
        <end position="32"/>
    </location>
</feature>
<protein>
    <submittedName>
        <fullName evidence="2">Uncharacterized protein</fullName>
    </submittedName>
</protein>
<accession>A0A074LUV9</accession>
<gene>
    <name evidence="2" type="ORF">EL26_04730</name>
</gene>
<feature type="transmembrane region" description="Helical" evidence="1">
    <location>
        <begin position="62"/>
        <end position="81"/>
    </location>
</feature>